<accession>A0A8S5TIB7</accession>
<dbReference type="EMBL" id="BK032827">
    <property type="protein sequence ID" value="DAF62727.1"/>
    <property type="molecule type" value="Genomic_DNA"/>
</dbReference>
<sequence length="123" mass="14241">MRDQRIELENGRYAVIRNFLRVRDRNRYQKALLSRQKITPESTQGGEIKFVLEGDQMIEAQELATEILLVDYDGTTEGAFDKLMDSEFAEDYEVISKACSEIFERNSQNLENSPKTPELMNEA</sequence>
<organism evidence="1">
    <name type="scientific">Myoviridae sp. ctMnh10</name>
    <dbReference type="NCBI Taxonomy" id="2827682"/>
    <lineage>
        <taxon>Viruses</taxon>
        <taxon>Duplodnaviria</taxon>
        <taxon>Heunggongvirae</taxon>
        <taxon>Uroviricota</taxon>
        <taxon>Caudoviricetes</taxon>
    </lineage>
</organism>
<name>A0A8S5TIB7_9CAUD</name>
<protein>
    <submittedName>
        <fullName evidence="1">Uncharacterized protein</fullName>
    </submittedName>
</protein>
<proteinExistence type="predicted"/>
<reference evidence="1" key="1">
    <citation type="journal article" date="2021" name="Proc. Natl. Acad. Sci. U.S.A.">
        <title>A Catalog of Tens of Thousands of Viruses from Human Metagenomes Reveals Hidden Associations with Chronic Diseases.</title>
        <authorList>
            <person name="Tisza M.J."/>
            <person name="Buck C.B."/>
        </authorList>
    </citation>
    <scope>NUCLEOTIDE SEQUENCE</scope>
    <source>
        <strain evidence="1">CtMnh10</strain>
    </source>
</reference>
<evidence type="ECO:0000313" key="1">
    <source>
        <dbReference type="EMBL" id="DAF62727.1"/>
    </source>
</evidence>